<dbReference type="Gene3D" id="2.160.20.10">
    <property type="entry name" value="Single-stranded right-handed beta-helix, Pectin lyase-like"/>
    <property type="match status" value="1"/>
</dbReference>
<dbReference type="Proteomes" id="UP000697710">
    <property type="component" value="Unassembled WGS sequence"/>
</dbReference>
<evidence type="ECO:0000313" key="4">
    <source>
        <dbReference type="Proteomes" id="UP000697710"/>
    </source>
</evidence>
<accession>A0A956LVG1</accession>
<dbReference type="AlphaFoldDB" id="A0A956LVG1"/>
<feature type="signal peptide" evidence="2">
    <location>
        <begin position="1"/>
        <end position="24"/>
    </location>
</feature>
<gene>
    <name evidence="3" type="ORF">KC729_01405</name>
</gene>
<protein>
    <recommendedName>
        <fullName evidence="5">Right handed beta helix domain-containing protein</fullName>
    </recommendedName>
</protein>
<proteinExistence type="predicted"/>
<evidence type="ECO:0000313" key="3">
    <source>
        <dbReference type="EMBL" id="MCA9726309.1"/>
    </source>
</evidence>
<reference evidence="3" key="2">
    <citation type="journal article" date="2021" name="Microbiome">
        <title>Successional dynamics and alternative stable states in a saline activated sludge microbial community over 9 years.</title>
        <authorList>
            <person name="Wang Y."/>
            <person name="Ye J."/>
            <person name="Ju F."/>
            <person name="Liu L."/>
            <person name="Boyd J.A."/>
            <person name="Deng Y."/>
            <person name="Parks D.H."/>
            <person name="Jiang X."/>
            <person name="Yin X."/>
            <person name="Woodcroft B.J."/>
            <person name="Tyson G.W."/>
            <person name="Hugenholtz P."/>
            <person name="Polz M.F."/>
            <person name="Zhang T."/>
        </authorList>
    </citation>
    <scope>NUCLEOTIDE SEQUENCE</scope>
    <source>
        <strain evidence="3">HKST-UBA01</strain>
    </source>
</reference>
<organism evidence="3 4">
    <name type="scientific">Eiseniibacteriota bacterium</name>
    <dbReference type="NCBI Taxonomy" id="2212470"/>
    <lineage>
        <taxon>Bacteria</taxon>
        <taxon>Candidatus Eiseniibacteriota</taxon>
    </lineage>
</organism>
<sequence>MFRISIRALGWTIVAAWIATGAHATTFVVDPAGGGDFERIQDAIDASHHGDVIEVLPGTYFESLFYGGRRIVVRGVEGPEVTILDGEDSHNLATFLFGEPRASVLEGFTLRHGRGRPITAAAPVSVDLTSHPLSAADPRLRSLEQGEERGGTYGGAIVCSSAGPTLRNLIFEDNLANNGGGLAILFAAPLVDGCQFRGNVAGAGGGIFGRSDRTDFRDCVFEDNFTVFGGGFYGEDSQATGQGSSFNGNITAGGGSCYLLGTGNPGLATFHHCQFGANFSADVNGITALFHDLVVRQSVFWARGPELHVTASIVTTGGSLTVANCIFEGRNEDGVLACGSTNADIRCNVFYPGDVPQTCSPAASNRAVDPRFCDPSSGDFHVAEGSPCLPENAPAGCGAIGIYPEAGCVAPRADGSSSPDAGVRTLRERALTR</sequence>
<dbReference type="EMBL" id="JAGQHR010000018">
    <property type="protein sequence ID" value="MCA9726309.1"/>
    <property type="molecule type" value="Genomic_DNA"/>
</dbReference>
<evidence type="ECO:0000256" key="1">
    <source>
        <dbReference type="SAM" id="MobiDB-lite"/>
    </source>
</evidence>
<dbReference type="SUPFAM" id="SSF51126">
    <property type="entry name" value="Pectin lyase-like"/>
    <property type="match status" value="1"/>
</dbReference>
<feature type="chain" id="PRO_5036818955" description="Right handed beta helix domain-containing protein" evidence="2">
    <location>
        <begin position="25"/>
        <end position="433"/>
    </location>
</feature>
<keyword evidence="2" id="KW-0732">Signal</keyword>
<feature type="region of interest" description="Disordered" evidence="1">
    <location>
        <begin position="413"/>
        <end position="433"/>
    </location>
</feature>
<evidence type="ECO:0008006" key="5">
    <source>
        <dbReference type="Google" id="ProtNLM"/>
    </source>
</evidence>
<name>A0A956LVG1_UNCEI</name>
<dbReference type="InterPro" id="IPR012334">
    <property type="entry name" value="Pectin_lyas_fold"/>
</dbReference>
<dbReference type="InterPro" id="IPR011050">
    <property type="entry name" value="Pectin_lyase_fold/virulence"/>
</dbReference>
<evidence type="ECO:0000256" key="2">
    <source>
        <dbReference type="SAM" id="SignalP"/>
    </source>
</evidence>
<comment type="caution">
    <text evidence="3">The sequence shown here is derived from an EMBL/GenBank/DDBJ whole genome shotgun (WGS) entry which is preliminary data.</text>
</comment>
<reference evidence="3" key="1">
    <citation type="submission" date="2020-04" db="EMBL/GenBank/DDBJ databases">
        <authorList>
            <person name="Zhang T."/>
        </authorList>
    </citation>
    <scope>NUCLEOTIDE SEQUENCE</scope>
    <source>
        <strain evidence="3">HKST-UBA01</strain>
    </source>
</reference>